<dbReference type="InterPro" id="IPR050869">
    <property type="entry name" value="H3K4_H4K5_MeTrfase"/>
</dbReference>
<dbReference type="Pfam" id="PF00856">
    <property type="entry name" value="SET"/>
    <property type="match status" value="1"/>
</dbReference>
<dbReference type="InterPro" id="IPR046341">
    <property type="entry name" value="SET_dom_sf"/>
</dbReference>
<dbReference type="PANTHER" id="PTHR12197">
    <property type="entry name" value="HISTONE-LYSINE N-METHYLTRANSFERASE SMYD"/>
    <property type="match status" value="1"/>
</dbReference>
<dbReference type="EMBL" id="HBIB01037549">
    <property type="protein sequence ID" value="CAE0262250.1"/>
    <property type="molecule type" value="Transcribed_RNA"/>
</dbReference>
<evidence type="ECO:0000313" key="4">
    <source>
        <dbReference type="EMBL" id="CAE0262246.1"/>
    </source>
</evidence>
<reference evidence="2" key="1">
    <citation type="submission" date="2021-01" db="EMBL/GenBank/DDBJ databases">
        <authorList>
            <person name="Corre E."/>
            <person name="Pelletier E."/>
            <person name="Niang G."/>
            <person name="Scheremetjew M."/>
            <person name="Finn R."/>
            <person name="Kale V."/>
            <person name="Holt S."/>
            <person name="Cochrane G."/>
            <person name="Meng A."/>
            <person name="Brown T."/>
            <person name="Cohen L."/>
        </authorList>
    </citation>
    <scope>NUCLEOTIDE SEQUENCE</scope>
    <source>
        <strain evidence="2">NIES-2562</strain>
    </source>
</reference>
<proteinExistence type="predicted"/>
<dbReference type="Gene3D" id="2.170.270.10">
    <property type="entry name" value="SET domain"/>
    <property type="match status" value="1"/>
</dbReference>
<dbReference type="SUPFAM" id="SSF82199">
    <property type="entry name" value="SET domain"/>
    <property type="match status" value="1"/>
</dbReference>
<protein>
    <recommendedName>
        <fullName evidence="1">SET domain-containing protein</fullName>
    </recommendedName>
</protein>
<accession>A0A7S3LS01</accession>
<dbReference type="GO" id="GO:0005634">
    <property type="term" value="C:nucleus"/>
    <property type="evidence" value="ECO:0007669"/>
    <property type="project" value="TreeGrafter"/>
</dbReference>
<evidence type="ECO:0000313" key="5">
    <source>
        <dbReference type="EMBL" id="CAE0262250.1"/>
    </source>
</evidence>
<organism evidence="2">
    <name type="scientific">Palpitomonas bilix</name>
    <dbReference type="NCBI Taxonomy" id="652834"/>
    <lineage>
        <taxon>Eukaryota</taxon>
        <taxon>Eukaryota incertae sedis</taxon>
    </lineage>
</organism>
<dbReference type="PANTHER" id="PTHR12197:SF251">
    <property type="entry name" value="EG:BACR7C10.4 PROTEIN"/>
    <property type="match status" value="1"/>
</dbReference>
<evidence type="ECO:0000313" key="3">
    <source>
        <dbReference type="EMBL" id="CAE0262245.1"/>
    </source>
</evidence>
<sequence>MPLPTMDLLIQAFHLIFLKDEGEDSIRLRDSFASLCTNEQHWTNEEKTSFSQVAGALKPFFSDEMLEKFRFDDMIKTFFRLGSNAFTISDEEIRPVGSGIFLLGSMLNHSCCPNSVQVFEGKTLVVKAVERIDVGEEIEISYVELADPTSRRRAKLFSDYYIQCECHRCLCIPPIRGYSDVEGLKKMDALESNIVALDGQSSEIGRLKNEGKFDVALALCLEGIEHWKRFLVFFWSPKV</sequence>
<dbReference type="EMBL" id="HBIB01037543">
    <property type="protein sequence ID" value="CAE0262245.1"/>
    <property type="molecule type" value="Transcribed_RNA"/>
</dbReference>
<evidence type="ECO:0000313" key="6">
    <source>
        <dbReference type="EMBL" id="CAE0262251.1"/>
    </source>
</evidence>
<dbReference type="AlphaFoldDB" id="A0A7S3LS01"/>
<dbReference type="InterPro" id="IPR001214">
    <property type="entry name" value="SET_dom"/>
</dbReference>
<evidence type="ECO:0000313" key="2">
    <source>
        <dbReference type="EMBL" id="CAE0262239.1"/>
    </source>
</evidence>
<evidence type="ECO:0000259" key="1">
    <source>
        <dbReference type="PROSITE" id="PS50280"/>
    </source>
</evidence>
<dbReference type="PROSITE" id="PS50280">
    <property type="entry name" value="SET"/>
    <property type="match status" value="1"/>
</dbReference>
<feature type="domain" description="SET" evidence="1">
    <location>
        <begin position="36"/>
        <end position="143"/>
    </location>
</feature>
<gene>
    <name evidence="2" type="ORF">PBIL07802_LOCUS24534</name>
    <name evidence="3" type="ORF">PBIL07802_LOCUS24540</name>
    <name evidence="4" type="ORF">PBIL07802_LOCUS24541</name>
    <name evidence="5" type="ORF">PBIL07802_LOCUS24545</name>
    <name evidence="6" type="ORF">PBIL07802_LOCUS24546</name>
</gene>
<dbReference type="EMBL" id="HBIB01037537">
    <property type="protein sequence ID" value="CAE0262239.1"/>
    <property type="molecule type" value="Transcribed_RNA"/>
</dbReference>
<name>A0A7S3LS01_9EUKA</name>
<dbReference type="EMBL" id="HBIB01037545">
    <property type="protein sequence ID" value="CAE0262246.1"/>
    <property type="molecule type" value="Transcribed_RNA"/>
</dbReference>
<dbReference type="EMBL" id="HBIB01037550">
    <property type="protein sequence ID" value="CAE0262251.1"/>
    <property type="molecule type" value="Transcribed_RNA"/>
</dbReference>